<dbReference type="PROSITE" id="PS00723">
    <property type="entry name" value="POLYPRENYL_SYNTHASE_1"/>
    <property type="match status" value="1"/>
</dbReference>
<dbReference type="GO" id="GO:0004659">
    <property type="term" value="F:prenyltransferase activity"/>
    <property type="evidence" value="ECO:0007669"/>
    <property type="project" value="InterPro"/>
</dbReference>
<evidence type="ECO:0008006" key="7">
    <source>
        <dbReference type="Google" id="ProtNLM"/>
    </source>
</evidence>
<keyword evidence="5" id="KW-0460">Magnesium</keyword>
<dbReference type="InterPro" id="IPR000092">
    <property type="entry name" value="Polyprenyl_synt"/>
</dbReference>
<dbReference type="Gene3D" id="1.10.600.10">
    <property type="entry name" value="Farnesyl Diphosphate Synthase"/>
    <property type="match status" value="1"/>
</dbReference>
<dbReference type="AlphaFoldDB" id="A0A382HZV6"/>
<dbReference type="SUPFAM" id="SSF48576">
    <property type="entry name" value="Terpenoid synthases"/>
    <property type="match status" value="1"/>
</dbReference>
<evidence type="ECO:0000256" key="4">
    <source>
        <dbReference type="ARBA" id="ARBA00022723"/>
    </source>
</evidence>
<evidence type="ECO:0000256" key="1">
    <source>
        <dbReference type="ARBA" id="ARBA00001946"/>
    </source>
</evidence>
<reference evidence="6" key="1">
    <citation type="submission" date="2018-05" db="EMBL/GenBank/DDBJ databases">
        <authorList>
            <person name="Lanie J.A."/>
            <person name="Ng W.-L."/>
            <person name="Kazmierczak K.M."/>
            <person name="Andrzejewski T.M."/>
            <person name="Davidsen T.M."/>
            <person name="Wayne K.J."/>
            <person name="Tettelin H."/>
            <person name="Glass J.I."/>
            <person name="Rusch D."/>
            <person name="Podicherti R."/>
            <person name="Tsui H.-C.T."/>
            <person name="Winkler M.E."/>
        </authorList>
    </citation>
    <scope>NUCLEOTIDE SEQUENCE</scope>
</reference>
<dbReference type="InterPro" id="IPR008949">
    <property type="entry name" value="Isoprenoid_synthase_dom_sf"/>
</dbReference>
<dbReference type="GO" id="GO:0046872">
    <property type="term" value="F:metal ion binding"/>
    <property type="evidence" value="ECO:0007669"/>
    <property type="project" value="UniProtKB-KW"/>
</dbReference>
<evidence type="ECO:0000313" key="6">
    <source>
        <dbReference type="EMBL" id="SVB92876.1"/>
    </source>
</evidence>
<dbReference type="InterPro" id="IPR033749">
    <property type="entry name" value="Polyprenyl_synt_CS"/>
</dbReference>
<organism evidence="6">
    <name type="scientific">marine metagenome</name>
    <dbReference type="NCBI Taxonomy" id="408172"/>
    <lineage>
        <taxon>unclassified sequences</taxon>
        <taxon>metagenomes</taxon>
        <taxon>ecological metagenomes</taxon>
    </lineage>
</organism>
<keyword evidence="3" id="KW-0808">Transferase</keyword>
<evidence type="ECO:0000256" key="5">
    <source>
        <dbReference type="ARBA" id="ARBA00022842"/>
    </source>
</evidence>
<proteinExistence type="inferred from homology"/>
<dbReference type="EMBL" id="UINC01064323">
    <property type="protein sequence ID" value="SVB92876.1"/>
    <property type="molecule type" value="Genomic_DNA"/>
</dbReference>
<dbReference type="CDD" id="cd00685">
    <property type="entry name" value="Trans_IPPS_HT"/>
    <property type="match status" value="1"/>
</dbReference>
<evidence type="ECO:0000256" key="3">
    <source>
        <dbReference type="ARBA" id="ARBA00022679"/>
    </source>
</evidence>
<name>A0A382HZV6_9ZZZZ</name>
<dbReference type="Pfam" id="PF00348">
    <property type="entry name" value="polyprenyl_synt"/>
    <property type="match status" value="1"/>
</dbReference>
<comment type="similarity">
    <text evidence="2">Belongs to the FPP/GGPP synthase family.</text>
</comment>
<comment type="cofactor">
    <cofactor evidence="1">
        <name>Mg(2+)</name>
        <dbReference type="ChEBI" id="CHEBI:18420"/>
    </cofactor>
</comment>
<feature type="non-terminal residue" evidence="6">
    <location>
        <position position="274"/>
    </location>
</feature>
<dbReference type="GO" id="GO:0008299">
    <property type="term" value="P:isoprenoid biosynthetic process"/>
    <property type="evidence" value="ECO:0007669"/>
    <property type="project" value="InterPro"/>
</dbReference>
<evidence type="ECO:0000256" key="2">
    <source>
        <dbReference type="ARBA" id="ARBA00006706"/>
    </source>
</evidence>
<dbReference type="PANTHER" id="PTHR12001">
    <property type="entry name" value="GERANYLGERANYL PYROPHOSPHATE SYNTHASE"/>
    <property type="match status" value="1"/>
</dbReference>
<dbReference type="PANTHER" id="PTHR12001:SF69">
    <property type="entry name" value="ALL TRANS-POLYPRENYL-DIPHOSPHATE SYNTHASE PDSS1"/>
    <property type="match status" value="1"/>
</dbReference>
<sequence length="274" mass="30737">MGTVIELKQKINDSYNDLKSLVDQKLLLIDEKIKSKLSSDVNLIEKMVSYHLNSGGKRIRVLLTLCSSKLCGYTKGIRDVNLAACIELIHNATLLHDDVIDKSVIRRGKKTTNSIWGNQSSILVGDYLLSRCFEMMVEDGDLEILKLLSSTSTKIAQGEILQLEHRGEVDMHEETYLKIINAKTAVLFSAATKIGAIISKKTEKEKEALEFYGKNLGLTFQIADDALDYNSISNVFGKKIGQDFYEGKVTLPIILTFQQANNSERENIKNIFLK</sequence>
<gene>
    <name evidence="6" type="ORF">METZ01_LOCUS245730</name>
</gene>
<accession>A0A382HZV6</accession>
<dbReference type="SFLD" id="SFLDS00005">
    <property type="entry name" value="Isoprenoid_Synthase_Type_I"/>
    <property type="match status" value="1"/>
</dbReference>
<protein>
    <recommendedName>
        <fullName evidence="7">Polyprenyl synthetase</fullName>
    </recommendedName>
</protein>
<keyword evidence="4" id="KW-0479">Metal-binding</keyword>